<evidence type="ECO:0000313" key="1">
    <source>
        <dbReference type="EMBL" id="KTT16142.1"/>
    </source>
</evidence>
<dbReference type="EMBL" id="LDSL01000130">
    <property type="protein sequence ID" value="KTT16142.1"/>
    <property type="molecule type" value="Genomic_DNA"/>
</dbReference>
<dbReference type="InterPro" id="IPR010732">
    <property type="entry name" value="T6SS_TssG-like"/>
</dbReference>
<gene>
    <name evidence="1" type="ORF">NS331_19330</name>
</gene>
<dbReference type="Pfam" id="PF06996">
    <property type="entry name" value="T6SS_TssG"/>
    <property type="match status" value="1"/>
</dbReference>
<proteinExistence type="predicted"/>
<dbReference type="AlphaFoldDB" id="A0A147GP57"/>
<name>A0A147GP57_9BURK</name>
<dbReference type="OrthoDB" id="1523296at2"/>
<accession>A0A147GP57</accession>
<keyword evidence="2" id="KW-1185">Reference proteome</keyword>
<feature type="non-terminal residue" evidence="1">
    <location>
        <position position="286"/>
    </location>
</feature>
<dbReference type="PANTHER" id="PTHR35564:SF4">
    <property type="entry name" value="CYTOPLASMIC PROTEIN"/>
    <property type="match status" value="1"/>
</dbReference>
<dbReference type="Proteomes" id="UP000072741">
    <property type="component" value="Unassembled WGS sequence"/>
</dbReference>
<dbReference type="PATRIC" id="fig|433924.3.peg.881"/>
<comment type="caution">
    <text evidence="1">The sequence shown here is derived from an EMBL/GenBank/DDBJ whole genome shotgun (WGS) entry which is preliminary data.</text>
</comment>
<dbReference type="NCBIfam" id="TIGR03347">
    <property type="entry name" value="VI_chp_1"/>
    <property type="match status" value="1"/>
</dbReference>
<organism evidence="1 2">
    <name type="scientific">Pseudacidovorax intermedius</name>
    <dbReference type="NCBI Taxonomy" id="433924"/>
    <lineage>
        <taxon>Bacteria</taxon>
        <taxon>Pseudomonadati</taxon>
        <taxon>Pseudomonadota</taxon>
        <taxon>Betaproteobacteria</taxon>
        <taxon>Burkholderiales</taxon>
        <taxon>Comamonadaceae</taxon>
        <taxon>Pseudacidovorax</taxon>
    </lineage>
</organism>
<reference evidence="1 2" key="1">
    <citation type="journal article" date="2016" name="Front. Microbiol.">
        <title>Genomic Resource of Rice Seed Associated Bacteria.</title>
        <authorList>
            <person name="Midha S."/>
            <person name="Bansal K."/>
            <person name="Sharma S."/>
            <person name="Kumar N."/>
            <person name="Patil P.P."/>
            <person name="Chaudhry V."/>
            <person name="Patil P.B."/>
        </authorList>
    </citation>
    <scope>NUCLEOTIDE SEQUENCE [LARGE SCALE GENOMIC DNA]</scope>
    <source>
        <strain evidence="1 2">NS331</strain>
    </source>
</reference>
<evidence type="ECO:0000313" key="2">
    <source>
        <dbReference type="Proteomes" id="UP000072741"/>
    </source>
</evidence>
<sequence length="286" mass="31710">MTQGSPPGAVPATALEVMARAPWKYGFLPLLRRFGAQHSDQPPIGQASRPQQEPLRLGQRASLAFAPREIAEVVLPAWQVPPAHAYAGMPAPRRGNNPDLPVVRVFGLGLLGPNGPLPIHYTEIVRERWENQGDPTLADFLDLFHHRYLTLIYRAWAQGQAAAGLDRAQDERFSRYIAWLTGHDLEEIRRNRLPSHARLAAAPHLSSAARHPAGLAGTLAHFFKVRVELQEFVMHWIEIEPTDHTRLGHATEAGVLARGAIAGELVPDRQNKFRLVIGPLTLADYL</sequence>
<protein>
    <submittedName>
        <fullName evidence="1">Type VI secretion protein</fullName>
    </submittedName>
</protein>
<dbReference type="PANTHER" id="PTHR35564">
    <property type="match status" value="1"/>
</dbReference>